<evidence type="ECO:0000256" key="7">
    <source>
        <dbReference type="ARBA" id="ARBA00022729"/>
    </source>
</evidence>
<feature type="compositionally biased region" description="Acidic residues" evidence="19">
    <location>
        <begin position="221"/>
        <end position="230"/>
    </location>
</feature>
<evidence type="ECO:0000256" key="5">
    <source>
        <dbReference type="ARBA" id="ARBA00022692"/>
    </source>
</evidence>
<evidence type="ECO:0000313" key="23">
    <source>
        <dbReference type="Ensembl" id="ENSSTUP00000041018.1"/>
    </source>
</evidence>
<evidence type="ECO:0000256" key="12">
    <source>
        <dbReference type="ARBA" id="ARBA00023180"/>
    </source>
</evidence>
<dbReference type="GO" id="GO:0005886">
    <property type="term" value="C:plasma membrane"/>
    <property type="evidence" value="ECO:0007669"/>
    <property type="project" value="UniProtKB-ARBA"/>
</dbReference>
<dbReference type="InterPro" id="IPR042397">
    <property type="entry name" value="PODXL2"/>
</dbReference>
<keyword evidence="4" id="KW-0507">mRNA processing</keyword>
<dbReference type="InterPro" id="IPR034105">
    <property type="entry name" value="Lsm3"/>
</dbReference>
<keyword evidence="24" id="KW-1185">Reference proteome</keyword>
<name>A0A673Z2N3_SALTR</name>
<evidence type="ECO:0000256" key="10">
    <source>
        <dbReference type="ARBA" id="ARBA00022989"/>
    </source>
</evidence>
<evidence type="ECO:0000256" key="3">
    <source>
        <dbReference type="ARBA" id="ARBA00006850"/>
    </source>
</evidence>
<comment type="subunit">
    <text evidence="17">Component of the precatalytic spliceosome (spliceosome B complex). Component of the U4/U6-U5 tri-snRNP complex, a building block of the precatalytic spliceosome (spliceosome B complex). The U4/U6-U5 tri-snRNP complex is composed of the U4, U6 and U5 snRNAs and at least PRPF3, PRPF4, PRPF6, PRPF8, PRPF31, SNRNP200, TXNL4A, SNRNP40, SNRPB, SNRPD1, SNRPD2, SNRPD3, SNRPE, SNRPF, SNRPG, DDX23, CD2BP2, PPIH, SNU13, EFTUD2, SART1 and USP39, plus LSM2, LSM3, LSM4, LSM5, LSM6, LSM7 and LSM8. LSM2, LSM3, LSM4, LSM5, LSM6, LSM7 and LSM8 form a heptameric, ring-shaped subcomplex (the LSM2-8 complex) that is part of the U4/U6-U5 tri-snRNP complex and the precatalytic spliceosome.</text>
</comment>
<comment type="subcellular location">
    <subcellularLocation>
        <location evidence="2">Membrane</location>
        <topology evidence="2">Single-pass type I membrane protein</topology>
    </subcellularLocation>
    <subcellularLocation>
        <location evidence="1">Nucleus</location>
    </subcellularLocation>
</comment>
<feature type="chain" id="PRO_5025513796" description="U6 snRNA-associated Sm-like protein LSm3" evidence="21">
    <location>
        <begin position="26"/>
        <end position="627"/>
    </location>
</feature>
<dbReference type="PROSITE" id="PS52002">
    <property type="entry name" value="SM"/>
    <property type="match status" value="1"/>
</dbReference>
<evidence type="ECO:0000256" key="17">
    <source>
        <dbReference type="ARBA" id="ARBA00063389"/>
    </source>
</evidence>
<keyword evidence="5 20" id="KW-0812">Transmembrane</keyword>
<keyword evidence="10 20" id="KW-1133">Transmembrane helix</keyword>
<keyword evidence="8" id="KW-0694">RNA-binding</keyword>
<keyword evidence="6" id="KW-0747">Spliceosome</keyword>
<evidence type="ECO:0000256" key="19">
    <source>
        <dbReference type="SAM" id="MobiDB-lite"/>
    </source>
</evidence>
<evidence type="ECO:0000259" key="22">
    <source>
        <dbReference type="PROSITE" id="PS52002"/>
    </source>
</evidence>
<dbReference type="GO" id="GO:0003723">
    <property type="term" value="F:RNA binding"/>
    <property type="evidence" value="ECO:0007669"/>
    <property type="project" value="UniProtKB-KW"/>
</dbReference>
<comment type="function">
    <text evidence="16">Plays a role in pre-mRNA splicing as component of the U4/U6-U5 tri-snRNP complex that is involved in spliceosome assembly, and as component of the precatalytic spliceosome (spliceosome B complex). The heptameric LSM2-8 complex binds specifically to the 3'-terminal U-tract of U6 snRNA.</text>
</comment>
<feature type="compositionally biased region" description="Acidic residues" evidence="19">
    <location>
        <begin position="275"/>
        <end position="287"/>
    </location>
</feature>
<evidence type="ECO:0000256" key="6">
    <source>
        <dbReference type="ARBA" id="ARBA00022728"/>
    </source>
</evidence>
<dbReference type="SUPFAM" id="SSF50182">
    <property type="entry name" value="Sm-like ribonucleoproteins"/>
    <property type="match status" value="1"/>
</dbReference>
<dbReference type="InterPro" id="IPR013836">
    <property type="entry name" value="CD34/Podocalyxin"/>
</dbReference>
<feature type="region of interest" description="Disordered" evidence="19">
    <location>
        <begin position="123"/>
        <end position="147"/>
    </location>
</feature>
<dbReference type="Ensembl" id="ENSSTUT00000042857.1">
    <property type="protein sequence ID" value="ENSSTUP00000041018.1"/>
    <property type="gene ID" value="ENSSTUG00000017400.1"/>
</dbReference>
<evidence type="ECO:0000256" key="16">
    <source>
        <dbReference type="ARBA" id="ARBA00056431"/>
    </source>
</evidence>
<gene>
    <name evidence="23" type="primary">LOC115150038</name>
</gene>
<keyword evidence="14" id="KW-0539">Nucleus</keyword>
<dbReference type="GeneTree" id="ENSGT00730000111323"/>
<organism evidence="23 24">
    <name type="scientific">Salmo trutta</name>
    <name type="common">Brown trout</name>
    <dbReference type="NCBI Taxonomy" id="8032"/>
    <lineage>
        <taxon>Eukaryota</taxon>
        <taxon>Metazoa</taxon>
        <taxon>Chordata</taxon>
        <taxon>Craniata</taxon>
        <taxon>Vertebrata</taxon>
        <taxon>Euteleostomi</taxon>
        <taxon>Actinopterygii</taxon>
        <taxon>Neopterygii</taxon>
        <taxon>Teleostei</taxon>
        <taxon>Protacanthopterygii</taxon>
        <taxon>Salmoniformes</taxon>
        <taxon>Salmonidae</taxon>
        <taxon>Salmoninae</taxon>
        <taxon>Salmo</taxon>
    </lineage>
</organism>
<keyword evidence="12" id="KW-0325">Glycoprotein</keyword>
<dbReference type="GO" id="GO:0005681">
    <property type="term" value="C:spliceosomal complex"/>
    <property type="evidence" value="ECO:0007669"/>
    <property type="project" value="UniProtKB-KW"/>
</dbReference>
<feature type="compositionally biased region" description="Polar residues" evidence="19">
    <location>
        <begin position="124"/>
        <end position="136"/>
    </location>
</feature>
<dbReference type="Pfam" id="PF01423">
    <property type="entry name" value="LSM"/>
    <property type="match status" value="1"/>
</dbReference>
<feature type="compositionally biased region" description="Basic and acidic residues" evidence="19">
    <location>
        <begin position="341"/>
        <end position="353"/>
    </location>
</feature>
<accession>A0A673Z2N3</accession>
<feature type="region of interest" description="Disordered" evidence="19">
    <location>
        <begin position="55"/>
        <end position="103"/>
    </location>
</feature>
<protein>
    <recommendedName>
        <fullName evidence="18">U6 snRNA-associated Sm-like protein LSm3</fullName>
    </recommendedName>
</protein>
<comment type="similarity">
    <text evidence="3">Belongs to the snRNP Sm proteins family.</text>
</comment>
<dbReference type="CDD" id="cd01730">
    <property type="entry name" value="LSm3"/>
    <property type="match status" value="1"/>
</dbReference>
<evidence type="ECO:0000256" key="9">
    <source>
        <dbReference type="ARBA" id="ARBA00022889"/>
    </source>
</evidence>
<dbReference type="AlphaFoldDB" id="A0A673Z2N3"/>
<dbReference type="InterPro" id="IPR001163">
    <property type="entry name" value="Sm_dom_euk/arc"/>
</dbReference>
<evidence type="ECO:0000256" key="4">
    <source>
        <dbReference type="ARBA" id="ARBA00022664"/>
    </source>
</evidence>
<feature type="compositionally biased region" description="Polar residues" evidence="19">
    <location>
        <begin position="60"/>
        <end position="73"/>
    </location>
</feature>
<dbReference type="InterPro" id="IPR047575">
    <property type="entry name" value="Sm"/>
</dbReference>
<dbReference type="Gene3D" id="2.30.30.100">
    <property type="match status" value="1"/>
</dbReference>
<dbReference type="GO" id="GO:0050901">
    <property type="term" value="P:leukocyte tethering or rolling"/>
    <property type="evidence" value="ECO:0007669"/>
    <property type="project" value="TreeGrafter"/>
</dbReference>
<evidence type="ECO:0000256" key="13">
    <source>
        <dbReference type="ARBA" id="ARBA00023187"/>
    </source>
</evidence>
<keyword evidence="11 20" id="KW-0472">Membrane</keyword>
<evidence type="ECO:0000256" key="11">
    <source>
        <dbReference type="ARBA" id="ARBA00023136"/>
    </source>
</evidence>
<evidence type="ECO:0000256" key="18">
    <source>
        <dbReference type="ARBA" id="ARBA00067758"/>
    </source>
</evidence>
<dbReference type="GO" id="GO:0120115">
    <property type="term" value="C:Lsm2-8 complex"/>
    <property type="evidence" value="ECO:0007669"/>
    <property type="project" value="UniProtKB-ARBA"/>
</dbReference>
<evidence type="ECO:0000256" key="8">
    <source>
        <dbReference type="ARBA" id="ARBA00022884"/>
    </source>
</evidence>
<dbReference type="PROSITE" id="PS51257">
    <property type="entry name" value="PROKAR_LIPOPROTEIN"/>
    <property type="match status" value="1"/>
</dbReference>
<evidence type="ECO:0000256" key="20">
    <source>
        <dbReference type="SAM" id="Phobius"/>
    </source>
</evidence>
<feature type="domain" description="Sm" evidence="22">
    <location>
        <begin position="541"/>
        <end position="626"/>
    </location>
</feature>
<reference evidence="23" key="1">
    <citation type="submission" date="2025-08" db="UniProtKB">
        <authorList>
            <consortium name="Ensembl"/>
        </authorList>
    </citation>
    <scope>IDENTIFICATION</scope>
</reference>
<keyword evidence="13" id="KW-0508">mRNA splicing</keyword>
<keyword evidence="9" id="KW-0130">Cell adhesion</keyword>
<feature type="region of interest" description="Disordered" evidence="19">
    <location>
        <begin position="207"/>
        <end position="247"/>
    </location>
</feature>
<evidence type="ECO:0000256" key="21">
    <source>
        <dbReference type="SAM" id="SignalP"/>
    </source>
</evidence>
<dbReference type="Pfam" id="PF06365">
    <property type="entry name" value="CD34_antigen"/>
    <property type="match status" value="1"/>
</dbReference>
<reference evidence="23" key="2">
    <citation type="submission" date="2025-09" db="UniProtKB">
        <authorList>
            <consortium name="Ensembl"/>
        </authorList>
    </citation>
    <scope>IDENTIFICATION</scope>
</reference>
<evidence type="ECO:0000256" key="14">
    <source>
        <dbReference type="ARBA" id="ARBA00023242"/>
    </source>
</evidence>
<dbReference type="PANTHER" id="PTHR15594">
    <property type="entry name" value="PODOCALYXIN-LIKE PROTEIN 2"/>
    <property type="match status" value="1"/>
</dbReference>
<keyword evidence="7 21" id="KW-0732">Signal</keyword>
<dbReference type="SMART" id="SM00651">
    <property type="entry name" value="Sm"/>
    <property type="match status" value="1"/>
</dbReference>
<dbReference type="FunFam" id="2.30.30.100:FF:000007">
    <property type="entry name" value="U6 snRNA-associated Sm-like protein LSm3"/>
    <property type="match status" value="1"/>
</dbReference>
<evidence type="ECO:0000256" key="1">
    <source>
        <dbReference type="ARBA" id="ARBA00004123"/>
    </source>
</evidence>
<feature type="signal peptide" evidence="21">
    <location>
        <begin position="1"/>
        <end position="25"/>
    </location>
</feature>
<dbReference type="InterPro" id="IPR010920">
    <property type="entry name" value="LSM_dom_sf"/>
</dbReference>
<dbReference type="Proteomes" id="UP000472277">
    <property type="component" value="Chromosome 16"/>
</dbReference>
<feature type="transmembrane region" description="Helical" evidence="20">
    <location>
        <begin position="498"/>
        <end position="522"/>
    </location>
</feature>
<feature type="compositionally biased region" description="Low complexity" evidence="19">
    <location>
        <begin position="74"/>
        <end position="85"/>
    </location>
</feature>
<sequence length="627" mass="69403">MAGLHRTFIFSSTLLFLLSCDTLLSDGPPTLLSTSQPSPLSLIDLDLDVEEQPEMMTVPGSPTTVPGLTSQGRETSQQDTSQESSGFFSEDGEDNKPLQSSVNLWDNVRDQVNITDLDRKSLRGYSQTLSQSSTSPMEEPRQGNHTSPFMTAMENLERELWEMERESSGLPVELGYAQNLGLSTTTTIPVADPVFPVDSTTLDPQYVPVHGGQDSPPGDTVEVEEEDEMDGEMKRESPTTEPDISIATSRPTLPEVGVFPSFGPLQPDNTHTEDREEVLEDEEEEETVVLGGPGSDRGRGGRGGAISPLTTAPSASLAPTVGFTEDSWVFPGREGQEEEEERRQEEQEVKHGGTEQLTETELLHGAHVSQEIQQVICVDWSDLAGKGYIILNMSDSVDCDVFRMKSGDRLLELLETAFSRKMDSPQGSWLISLSKPTMQDHQLLITLASEHGVIATKDVLSMLGEIRKSLHEIGIQSYSSASTCHSRPSQTRSDYGKLFVVLVIIGSVCLVIIASGLIYICWQRRLPKLKTRQTTTNTVEEPLDLIRLSLDERIYVKMRNDRELRGRLNAYDQHLNMILGDVEETVTTVEIDEETYEEIYKSTKRNIPMLFVRGDGVVLVAPPLRVG</sequence>
<feature type="region of interest" description="Disordered" evidence="19">
    <location>
        <begin position="260"/>
        <end position="318"/>
    </location>
</feature>
<evidence type="ECO:0000256" key="2">
    <source>
        <dbReference type="ARBA" id="ARBA00004479"/>
    </source>
</evidence>
<feature type="region of interest" description="Disordered" evidence="19">
    <location>
        <begin position="331"/>
        <end position="355"/>
    </location>
</feature>
<keyword evidence="15" id="KW-0687">Ribonucleoprotein</keyword>
<evidence type="ECO:0000256" key="15">
    <source>
        <dbReference type="ARBA" id="ARBA00023274"/>
    </source>
</evidence>
<dbReference type="GO" id="GO:0000398">
    <property type="term" value="P:mRNA splicing, via spliceosome"/>
    <property type="evidence" value="ECO:0007669"/>
    <property type="project" value="InterPro"/>
</dbReference>
<dbReference type="InParanoid" id="A0A673Z2N3"/>
<dbReference type="PANTHER" id="PTHR15594:SF1">
    <property type="entry name" value="PODOCALYXIN-LIKE PROTEIN 2"/>
    <property type="match status" value="1"/>
</dbReference>
<proteinExistence type="inferred from homology"/>
<evidence type="ECO:0000313" key="24">
    <source>
        <dbReference type="Proteomes" id="UP000472277"/>
    </source>
</evidence>